<dbReference type="SUPFAM" id="SSF63829">
    <property type="entry name" value="Calcium-dependent phosphotriesterase"/>
    <property type="match status" value="1"/>
</dbReference>
<dbReference type="Gene3D" id="2.120.10.30">
    <property type="entry name" value="TolB, C-terminal domain"/>
    <property type="match status" value="2"/>
</dbReference>
<proteinExistence type="predicted"/>
<evidence type="ECO:0000313" key="2">
    <source>
        <dbReference type="EMBL" id="CAB4721025.1"/>
    </source>
</evidence>
<dbReference type="PANTHER" id="PTHR47572:SF5">
    <property type="entry name" value="BLR2277 PROTEIN"/>
    <property type="match status" value="1"/>
</dbReference>
<dbReference type="AlphaFoldDB" id="A0A6J6RIW9"/>
<protein>
    <submittedName>
        <fullName evidence="2">Unannotated protein</fullName>
    </submittedName>
</protein>
<feature type="domain" description="SMP-30/Gluconolactonase/LRE-like region" evidence="1">
    <location>
        <begin position="16"/>
        <end position="285"/>
    </location>
</feature>
<accession>A0A6J6RIW9</accession>
<dbReference type="InterPro" id="IPR051262">
    <property type="entry name" value="SMP-30/CGR1_Lactonase"/>
</dbReference>
<reference evidence="2" key="1">
    <citation type="submission" date="2020-05" db="EMBL/GenBank/DDBJ databases">
        <authorList>
            <person name="Chiriac C."/>
            <person name="Salcher M."/>
            <person name="Ghai R."/>
            <person name="Kavagutti S V."/>
        </authorList>
    </citation>
    <scope>NUCLEOTIDE SEQUENCE</scope>
</reference>
<dbReference type="Pfam" id="PF08450">
    <property type="entry name" value="SGL"/>
    <property type="match status" value="1"/>
</dbReference>
<dbReference type="EMBL" id="CAEZYK010000026">
    <property type="protein sequence ID" value="CAB4721025.1"/>
    <property type="molecule type" value="Genomic_DNA"/>
</dbReference>
<evidence type="ECO:0000259" key="1">
    <source>
        <dbReference type="Pfam" id="PF08450"/>
    </source>
</evidence>
<dbReference type="InterPro" id="IPR011042">
    <property type="entry name" value="6-blade_b-propeller_TolB-like"/>
</dbReference>
<dbReference type="InterPro" id="IPR005511">
    <property type="entry name" value="SMP-30"/>
</dbReference>
<dbReference type="PANTHER" id="PTHR47572">
    <property type="entry name" value="LIPOPROTEIN-RELATED"/>
    <property type="match status" value="1"/>
</dbReference>
<name>A0A6J6RIW9_9ZZZZ</name>
<dbReference type="InterPro" id="IPR013658">
    <property type="entry name" value="SGL"/>
</dbReference>
<dbReference type="PRINTS" id="PR01790">
    <property type="entry name" value="SMP30FAMILY"/>
</dbReference>
<organism evidence="2">
    <name type="scientific">freshwater metagenome</name>
    <dbReference type="NCBI Taxonomy" id="449393"/>
    <lineage>
        <taxon>unclassified sequences</taxon>
        <taxon>metagenomes</taxon>
        <taxon>ecological metagenomes</taxon>
    </lineage>
</organism>
<gene>
    <name evidence="2" type="ORF">UFOPK2683_00621</name>
</gene>
<sequence length="306" mass="32071">MTPSENYTELATGLEFPEGPVVMPDGSIVLVEIHRGTLTRISATGGSAEVIADLGGGPNGAALGPDGAIYVVNNGGFIWSEFAGMVIPFDLPTMSNQPEGFTGGWVEKVDPNNGEHSILYRECDGQRFCGPNDIVFDNHGGFWFTDFGKTRPRDADRGALYYGQSDGTAVTQVAHGLFGPNGVGLSPDGDRVYVSESFSGRLLAWDIESVGRVKGGGPEVVEATKGHFDSLAVEANGDIVVAAIGQGLCVVAADGSGHDYVDMPDQFTTNVCFGGNDLKTAYVTLSGSGRLISLPWPRSGLALAHP</sequence>